<keyword evidence="4 10" id="KW-0375">Hydrogen ion transport</keyword>
<dbReference type="Pfam" id="PF05405">
    <property type="entry name" value="Mt_ATP-synt_B"/>
    <property type="match status" value="1"/>
</dbReference>
<comment type="subunit">
    <text evidence="9 10">F-type ATPases have 2 components, CF(1) - the catalytic core - and CF(0) - the membrane proton channel. In yeast, the dimeric form of ATP synthase consists of 17 polypeptides: alpha, beta, gamma, delta, epsilon, 4 (B), 5 (OSCP), 6 (A), 8, 9 (C), d, E (Tim11), f, g, h, i/j and k.</text>
</comment>
<dbReference type="SUPFAM" id="SSF161060">
    <property type="entry name" value="ATP synthase B chain-like"/>
    <property type="match status" value="1"/>
</dbReference>
<protein>
    <recommendedName>
        <fullName evidence="10">ATP synthase subunit 4</fullName>
    </recommendedName>
</protein>
<evidence type="ECO:0000256" key="8">
    <source>
        <dbReference type="ARBA" id="ARBA00023136"/>
    </source>
</evidence>
<comment type="subcellular location">
    <subcellularLocation>
        <location evidence="10">Mitochondrion</location>
    </subcellularLocation>
    <subcellularLocation>
        <location evidence="10">Mitochondrion inner membrane</location>
    </subcellularLocation>
</comment>
<evidence type="ECO:0000313" key="11">
    <source>
        <dbReference type="EMBL" id="KAJ5193318.1"/>
    </source>
</evidence>
<keyword evidence="2 10" id="KW-0813">Transport</keyword>
<evidence type="ECO:0000256" key="3">
    <source>
        <dbReference type="ARBA" id="ARBA00022547"/>
    </source>
</evidence>
<organism evidence="11 12">
    <name type="scientific">Penicillium cf. viridicatum</name>
    <dbReference type="NCBI Taxonomy" id="2972119"/>
    <lineage>
        <taxon>Eukaryota</taxon>
        <taxon>Fungi</taxon>
        <taxon>Dikarya</taxon>
        <taxon>Ascomycota</taxon>
        <taxon>Pezizomycotina</taxon>
        <taxon>Eurotiomycetes</taxon>
        <taxon>Eurotiomycetidae</taxon>
        <taxon>Eurotiales</taxon>
        <taxon>Aspergillaceae</taxon>
        <taxon>Penicillium</taxon>
    </lineage>
</organism>
<feature type="non-terminal residue" evidence="11">
    <location>
        <position position="1"/>
    </location>
</feature>
<name>A0A9W9JA56_9EURO</name>
<comment type="caution">
    <text evidence="11">The sequence shown here is derived from an EMBL/GenBank/DDBJ whole genome shotgun (WGS) entry which is preliminary data.</text>
</comment>
<dbReference type="FunFam" id="1.20.5.2210:FF:000002">
    <property type="entry name" value="ATP synthase subunit 4 mitochondrial"/>
    <property type="match status" value="1"/>
</dbReference>
<sequence>RLHLLAIPNLKSPQFRSPTPLTKILPSATMASRLAKSAIGASRLRPALPARGVPAVTANLTSSRQASNVPAEEPSKKAQSILNAIPGNSLVTKTATLSAAAGLSIAAISNELYVMNEETVAAFCLLSVFTAVGKYGGPAYREWAEGQVQKHKDILNAARADHTNAVQQRIDNVSQMSGVVEVTKQLFAVSKETAQLESQAYELQQRTALAAEAKQVLDSWVRYENQVKQRQQRELAESVIAKIQKELESPKVLQQILQQSVADVERIMASKAL</sequence>
<gene>
    <name evidence="11" type="ORF">N7449_009460</name>
</gene>
<evidence type="ECO:0000256" key="4">
    <source>
        <dbReference type="ARBA" id="ARBA00022781"/>
    </source>
</evidence>
<keyword evidence="3 10" id="KW-0138">CF(0)</keyword>
<evidence type="ECO:0000256" key="7">
    <source>
        <dbReference type="ARBA" id="ARBA00023128"/>
    </source>
</evidence>
<keyword evidence="12" id="KW-1185">Reference proteome</keyword>
<dbReference type="PANTHER" id="PTHR12733:SF3">
    <property type="entry name" value="ATP SYNTHASE F(0) COMPLEX SUBUNIT B1, MITOCHONDRIAL"/>
    <property type="match status" value="1"/>
</dbReference>
<evidence type="ECO:0000256" key="6">
    <source>
        <dbReference type="ARBA" id="ARBA00023065"/>
    </source>
</evidence>
<reference evidence="11" key="1">
    <citation type="submission" date="2022-11" db="EMBL/GenBank/DDBJ databases">
        <authorList>
            <person name="Petersen C."/>
        </authorList>
    </citation>
    <scope>NUCLEOTIDE SEQUENCE</scope>
    <source>
        <strain evidence="11">IBT 20477</strain>
    </source>
</reference>
<dbReference type="Gene3D" id="1.20.5.2210">
    <property type="match status" value="1"/>
</dbReference>
<dbReference type="GO" id="GO:0046933">
    <property type="term" value="F:proton-transporting ATP synthase activity, rotational mechanism"/>
    <property type="evidence" value="ECO:0007669"/>
    <property type="project" value="TreeGrafter"/>
</dbReference>
<evidence type="ECO:0000256" key="9">
    <source>
        <dbReference type="ARBA" id="ARBA00062152"/>
    </source>
</evidence>
<evidence type="ECO:0000256" key="2">
    <source>
        <dbReference type="ARBA" id="ARBA00022448"/>
    </source>
</evidence>
<dbReference type="Proteomes" id="UP001150942">
    <property type="component" value="Unassembled WGS sequence"/>
</dbReference>
<evidence type="ECO:0000313" key="12">
    <source>
        <dbReference type="Proteomes" id="UP001150942"/>
    </source>
</evidence>
<reference evidence="11" key="2">
    <citation type="journal article" date="2023" name="IMA Fungus">
        <title>Comparative genomic study of the Penicillium genus elucidates a diverse pangenome and 15 lateral gene transfer events.</title>
        <authorList>
            <person name="Petersen C."/>
            <person name="Sorensen T."/>
            <person name="Nielsen M.R."/>
            <person name="Sondergaard T.E."/>
            <person name="Sorensen J.L."/>
            <person name="Fitzpatrick D.A."/>
            <person name="Frisvad J.C."/>
            <person name="Nielsen K.L."/>
        </authorList>
    </citation>
    <scope>NUCLEOTIDE SEQUENCE</scope>
    <source>
        <strain evidence="11">IBT 20477</strain>
    </source>
</reference>
<comment type="similarity">
    <text evidence="1 10">Belongs to the eukaryotic ATPase B chain family.</text>
</comment>
<keyword evidence="5 10" id="KW-0999">Mitochondrion inner membrane</keyword>
<evidence type="ECO:0000256" key="5">
    <source>
        <dbReference type="ARBA" id="ARBA00022792"/>
    </source>
</evidence>
<dbReference type="AlphaFoldDB" id="A0A9W9JA56"/>
<dbReference type="EMBL" id="JAPQKQ010000006">
    <property type="protein sequence ID" value="KAJ5193318.1"/>
    <property type="molecule type" value="Genomic_DNA"/>
</dbReference>
<evidence type="ECO:0000256" key="10">
    <source>
        <dbReference type="RuleBase" id="RU368017"/>
    </source>
</evidence>
<keyword evidence="7 10" id="KW-0496">Mitochondrion</keyword>
<evidence type="ECO:0000256" key="1">
    <source>
        <dbReference type="ARBA" id="ARBA00007479"/>
    </source>
</evidence>
<keyword evidence="8 10" id="KW-0472">Membrane</keyword>
<keyword evidence="6 10" id="KW-0406">Ion transport</keyword>
<dbReference type="GO" id="GO:0005743">
    <property type="term" value="C:mitochondrial inner membrane"/>
    <property type="evidence" value="ECO:0007669"/>
    <property type="project" value="UniProtKB-SubCell"/>
</dbReference>
<accession>A0A9W9JA56</accession>
<dbReference type="OrthoDB" id="67388at2759"/>
<comment type="function">
    <text evidence="10">Subunit b, of the mitochondrial membrane ATP synthase complex (F(1)F(0) ATP synthase or Complex V) that produces ATP from ADP in the presence of a proton gradient across the membrane which is generated by electron transport complexes of the respiratory chain. ATP synthase complex consist of a soluble F(1) head domain - the catalytic core - and a membrane F(1) domain - the membrane proton channel. These two domains are linked by a central stalk rotating inside the F(1) region and a stationary peripheral stalk. During catalysis, ATP synthesis in the catalytic domain of F(1) is coupled via a rotary mechanism of the central stalk subunits to proton translocation. In vivo, can only synthesize ATP although its ATP hydrolase activity can be activated artificially in vitro. Part of the complex F(0) domain. Part of the complex F(0) domain and the peripheric stalk, which acts as a stator to hold the catalytic alpha(3)beta(3) subcomplex and subunit a/ATP6 static relative to the rotary elements.</text>
</comment>
<dbReference type="InterPro" id="IPR013837">
    <property type="entry name" value="ATP_synth_F0_suB"/>
</dbReference>
<proteinExistence type="inferred from homology"/>
<dbReference type="GO" id="GO:0045259">
    <property type="term" value="C:proton-transporting ATP synthase complex"/>
    <property type="evidence" value="ECO:0007669"/>
    <property type="project" value="UniProtKB-KW"/>
</dbReference>
<dbReference type="PANTHER" id="PTHR12733">
    <property type="entry name" value="MITOCHONDRIAL ATP SYNTHASE B CHAIN"/>
    <property type="match status" value="1"/>
</dbReference>
<dbReference type="InterPro" id="IPR008688">
    <property type="entry name" value="ATP_synth_Bsub_B/MI25"/>
</dbReference>